<keyword evidence="1" id="KW-0472">Membrane</keyword>
<dbReference type="EMBL" id="GBRH01262223">
    <property type="protein sequence ID" value="JAD35672.1"/>
    <property type="molecule type" value="Transcribed_RNA"/>
</dbReference>
<feature type="transmembrane region" description="Helical" evidence="1">
    <location>
        <begin position="18"/>
        <end position="35"/>
    </location>
</feature>
<keyword evidence="1" id="KW-1133">Transmembrane helix</keyword>
<accession>A0A0A8ZLF9</accession>
<keyword evidence="1" id="KW-0812">Transmembrane</keyword>
<evidence type="ECO:0000313" key="2">
    <source>
        <dbReference type="EMBL" id="JAD35672.1"/>
    </source>
</evidence>
<name>A0A0A8ZLF9_ARUDO</name>
<proteinExistence type="predicted"/>
<dbReference type="AlphaFoldDB" id="A0A0A8ZLF9"/>
<sequence>MHRLQYCPDYICNSLSPLHYFFFTLSVFIMSRNLFHCSINKILLHL</sequence>
<protein>
    <submittedName>
        <fullName evidence="2">Uncharacterized protein</fullName>
    </submittedName>
</protein>
<reference evidence="2" key="2">
    <citation type="journal article" date="2015" name="Data Brief">
        <title>Shoot transcriptome of the giant reed, Arundo donax.</title>
        <authorList>
            <person name="Barrero R.A."/>
            <person name="Guerrero F.D."/>
            <person name="Moolhuijzen P."/>
            <person name="Goolsby J.A."/>
            <person name="Tidwell J."/>
            <person name="Bellgard S.E."/>
            <person name="Bellgard M.I."/>
        </authorList>
    </citation>
    <scope>NUCLEOTIDE SEQUENCE</scope>
    <source>
        <tissue evidence="2">Shoot tissue taken approximately 20 cm above the soil surface</tissue>
    </source>
</reference>
<evidence type="ECO:0000256" key="1">
    <source>
        <dbReference type="SAM" id="Phobius"/>
    </source>
</evidence>
<reference evidence="2" key="1">
    <citation type="submission" date="2014-09" db="EMBL/GenBank/DDBJ databases">
        <authorList>
            <person name="Magalhaes I.L.F."/>
            <person name="Oliveira U."/>
            <person name="Santos F.R."/>
            <person name="Vidigal T.H.D.A."/>
            <person name="Brescovit A.D."/>
            <person name="Santos A.J."/>
        </authorList>
    </citation>
    <scope>NUCLEOTIDE SEQUENCE</scope>
    <source>
        <tissue evidence="2">Shoot tissue taken approximately 20 cm above the soil surface</tissue>
    </source>
</reference>
<organism evidence="2">
    <name type="scientific">Arundo donax</name>
    <name type="common">Giant reed</name>
    <name type="synonym">Donax arundinaceus</name>
    <dbReference type="NCBI Taxonomy" id="35708"/>
    <lineage>
        <taxon>Eukaryota</taxon>
        <taxon>Viridiplantae</taxon>
        <taxon>Streptophyta</taxon>
        <taxon>Embryophyta</taxon>
        <taxon>Tracheophyta</taxon>
        <taxon>Spermatophyta</taxon>
        <taxon>Magnoliopsida</taxon>
        <taxon>Liliopsida</taxon>
        <taxon>Poales</taxon>
        <taxon>Poaceae</taxon>
        <taxon>PACMAD clade</taxon>
        <taxon>Arundinoideae</taxon>
        <taxon>Arundineae</taxon>
        <taxon>Arundo</taxon>
    </lineage>
</organism>